<comment type="caution">
    <text evidence="1">The sequence shown here is derived from an EMBL/GenBank/DDBJ whole genome shotgun (WGS) entry which is preliminary data.</text>
</comment>
<gene>
    <name evidence="1" type="ORF">NGB36_17270</name>
</gene>
<dbReference type="Proteomes" id="UP001057702">
    <property type="component" value="Unassembled WGS sequence"/>
</dbReference>
<dbReference type="SUPFAM" id="SSF109854">
    <property type="entry name" value="DinB/YfiT-like putative metalloenzymes"/>
    <property type="match status" value="1"/>
</dbReference>
<dbReference type="Gene3D" id="1.20.120.450">
    <property type="entry name" value="dinb family like domain"/>
    <property type="match status" value="1"/>
</dbReference>
<keyword evidence="2" id="KW-1185">Reference proteome</keyword>
<dbReference type="EMBL" id="JANFNG010000012">
    <property type="protein sequence ID" value="MCQ4082307.1"/>
    <property type="molecule type" value="Genomic_DNA"/>
</dbReference>
<evidence type="ECO:0000313" key="2">
    <source>
        <dbReference type="Proteomes" id="UP001057702"/>
    </source>
</evidence>
<proteinExistence type="predicted"/>
<organism evidence="1 2">
    <name type="scientific">Streptomyces humicola</name>
    <dbReference type="NCBI Taxonomy" id="2953240"/>
    <lineage>
        <taxon>Bacteria</taxon>
        <taxon>Bacillati</taxon>
        <taxon>Actinomycetota</taxon>
        <taxon>Actinomycetes</taxon>
        <taxon>Kitasatosporales</taxon>
        <taxon>Streptomycetaceae</taxon>
        <taxon>Streptomyces</taxon>
    </lineage>
</organism>
<evidence type="ECO:0000313" key="1">
    <source>
        <dbReference type="EMBL" id="MCQ4082307.1"/>
    </source>
</evidence>
<protein>
    <recommendedName>
        <fullName evidence="3">DinB-like domain-containing protein</fullName>
    </recommendedName>
</protein>
<reference evidence="1" key="1">
    <citation type="submission" date="2022-06" db="EMBL/GenBank/DDBJ databases">
        <title>Draft genome sequence of Streptomyces sp. RB6PN25 isolated from peat swamp forest in Thailand.</title>
        <authorList>
            <person name="Duangmal K."/>
            <person name="Klaysubun C."/>
        </authorList>
    </citation>
    <scope>NUCLEOTIDE SEQUENCE</scope>
    <source>
        <strain evidence="1">RB6PN25</strain>
    </source>
</reference>
<evidence type="ECO:0008006" key="3">
    <source>
        <dbReference type="Google" id="ProtNLM"/>
    </source>
</evidence>
<sequence>MIAQTPVRAKALCLDTPTELLEREPEPGEWPAAYGIGHLFDVDVVCGFRWRLVATEDDPVYPRR</sequence>
<accession>A0ABT1PXA7</accession>
<name>A0ABT1PXA7_9ACTN</name>
<dbReference type="RefSeq" id="WP_255921209.1">
    <property type="nucleotide sequence ID" value="NZ_JANFNG010000012.1"/>
</dbReference>
<dbReference type="InterPro" id="IPR034660">
    <property type="entry name" value="DinB/YfiT-like"/>
</dbReference>